<dbReference type="RefSeq" id="WP_183246733.1">
    <property type="nucleotide sequence ID" value="NZ_JACHES010000001.1"/>
</dbReference>
<evidence type="ECO:0000313" key="2">
    <source>
        <dbReference type="EMBL" id="MBB6175612.1"/>
    </source>
</evidence>
<feature type="transmembrane region" description="Helical" evidence="1">
    <location>
        <begin position="77"/>
        <end position="94"/>
    </location>
</feature>
<evidence type="ECO:0000256" key="1">
    <source>
        <dbReference type="SAM" id="Phobius"/>
    </source>
</evidence>
<protein>
    <submittedName>
        <fullName evidence="2">Uncharacterized membrane protein YidH (DUF202 family)</fullName>
    </submittedName>
</protein>
<gene>
    <name evidence="2" type="ORF">HNQ82_000422</name>
</gene>
<dbReference type="Proteomes" id="UP000523528">
    <property type="component" value="Unassembled WGS sequence"/>
</dbReference>
<keyword evidence="1" id="KW-0472">Membrane</keyword>
<sequence>MRNWAALLFHTLGVAIVTYVSFCLALSGIFEANQFPNGLFLFGIALLLFGTLAIGFATRKYIFSVSSNKQERRKLQTSFIVCTIATVWIVVSFLV</sequence>
<evidence type="ECO:0000313" key="3">
    <source>
        <dbReference type="Proteomes" id="UP000523528"/>
    </source>
</evidence>
<keyword evidence="1" id="KW-1133">Transmembrane helix</keyword>
<dbReference type="EMBL" id="JACHES010000001">
    <property type="protein sequence ID" value="MBB6175612.1"/>
    <property type="molecule type" value="Genomic_DNA"/>
</dbReference>
<reference evidence="2 3" key="1">
    <citation type="submission" date="2020-08" db="EMBL/GenBank/DDBJ databases">
        <title>Genomic Encyclopedia of Type Strains, Phase IV (KMG-IV): sequencing the most valuable type-strain genomes for metagenomic binning, comparative biology and taxonomic classification.</title>
        <authorList>
            <person name="Goeker M."/>
        </authorList>
    </citation>
    <scope>NUCLEOTIDE SEQUENCE [LARGE SCALE GENOMIC DNA]</scope>
    <source>
        <strain evidence="2 3">DSM 23211</strain>
    </source>
</reference>
<dbReference type="AlphaFoldDB" id="A0A7W9YP32"/>
<organism evidence="2 3">
    <name type="scientific">Anoxybacillus tengchongensis</name>
    <dbReference type="NCBI Taxonomy" id="576944"/>
    <lineage>
        <taxon>Bacteria</taxon>
        <taxon>Bacillati</taxon>
        <taxon>Bacillota</taxon>
        <taxon>Bacilli</taxon>
        <taxon>Bacillales</taxon>
        <taxon>Anoxybacillaceae</taxon>
        <taxon>Anoxybacillus</taxon>
    </lineage>
</organism>
<accession>A0A7W9YP32</accession>
<name>A0A7W9YP32_9BACL</name>
<keyword evidence="1" id="KW-0812">Transmembrane</keyword>
<comment type="caution">
    <text evidence="2">The sequence shown here is derived from an EMBL/GenBank/DDBJ whole genome shotgun (WGS) entry which is preliminary data.</text>
</comment>
<keyword evidence="3" id="KW-1185">Reference proteome</keyword>
<feature type="transmembrane region" description="Helical" evidence="1">
    <location>
        <begin position="35"/>
        <end position="56"/>
    </location>
</feature>
<proteinExistence type="predicted"/>